<feature type="transmembrane region" description="Helical" evidence="1">
    <location>
        <begin position="368"/>
        <end position="394"/>
    </location>
</feature>
<keyword evidence="1" id="KW-0812">Transmembrane</keyword>
<keyword evidence="3" id="KW-1185">Reference proteome</keyword>
<dbReference type="Proteomes" id="UP000651085">
    <property type="component" value="Unassembled WGS sequence"/>
</dbReference>
<feature type="transmembrane region" description="Helical" evidence="1">
    <location>
        <begin position="28"/>
        <end position="49"/>
    </location>
</feature>
<reference evidence="2" key="1">
    <citation type="submission" date="2020-08" db="EMBL/GenBank/DDBJ databases">
        <title>Genome public.</title>
        <authorList>
            <person name="Liu C."/>
            <person name="Sun Q."/>
        </authorList>
    </citation>
    <scope>NUCLEOTIDE SEQUENCE</scope>
    <source>
        <strain evidence="2">N12</strain>
    </source>
</reference>
<evidence type="ECO:0000256" key="1">
    <source>
        <dbReference type="SAM" id="Phobius"/>
    </source>
</evidence>
<feature type="transmembrane region" description="Helical" evidence="1">
    <location>
        <begin position="168"/>
        <end position="189"/>
    </location>
</feature>
<evidence type="ECO:0000313" key="3">
    <source>
        <dbReference type="Proteomes" id="UP000651085"/>
    </source>
</evidence>
<feature type="transmembrane region" description="Helical" evidence="1">
    <location>
        <begin position="209"/>
        <end position="228"/>
    </location>
</feature>
<comment type="caution">
    <text evidence="2">The sequence shown here is derived from an EMBL/GenBank/DDBJ whole genome shotgun (WGS) entry which is preliminary data.</text>
</comment>
<evidence type="ECO:0008006" key="4">
    <source>
        <dbReference type="Google" id="ProtNLM"/>
    </source>
</evidence>
<proteinExistence type="predicted"/>
<keyword evidence="1" id="KW-0472">Membrane</keyword>
<gene>
    <name evidence="2" type="ORF">H8744_00550</name>
</gene>
<feature type="transmembrane region" description="Helical" evidence="1">
    <location>
        <begin position="240"/>
        <end position="257"/>
    </location>
</feature>
<name>A0A926IN08_9BACT</name>
<organism evidence="2 3">
    <name type="scientific">Jilunia laotingensis</name>
    <dbReference type="NCBI Taxonomy" id="2763675"/>
    <lineage>
        <taxon>Bacteria</taxon>
        <taxon>Pseudomonadati</taxon>
        <taxon>Bacteroidota</taxon>
        <taxon>Bacteroidia</taxon>
        <taxon>Bacteroidales</taxon>
        <taxon>Bacteroidaceae</taxon>
        <taxon>Jilunia</taxon>
    </lineage>
</organism>
<dbReference type="AlphaFoldDB" id="A0A926IN08"/>
<feature type="transmembrane region" description="Helical" evidence="1">
    <location>
        <begin position="114"/>
        <end position="132"/>
    </location>
</feature>
<feature type="transmembrane region" description="Helical" evidence="1">
    <location>
        <begin position="61"/>
        <end position="81"/>
    </location>
</feature>
<feature type="transmembrane region" description="Helical" evidence="1">
    <location>
        <begin position="335"/>
        <end position="356"/>
    </location>
</feature>
<accession>A0A926IN08</accession>
<keyword evidence="1" id="KW-1133">Transmembrane helix</keyword>
<dbReference type="EMBL" id="JACRTF010000001">
    <property type="protein sequence ID" value="MBC8591749.1"/>
    <property type="molecule type" value="Genomic_DNA"/>
</dbReference>
<protein>
    <recommendedName>
        <fullName evidence="4">O-antigen polymerase</fullName>
    </recommendedName>
</protein>
<evidence type="ECO:0000313" key="2">
    <source>
        <dbReference type="EMBL" id="MBC8591749.1"/>
    </source>
</evidence>
<sequence length="415" mass="47752">MVITQNNPSLFDKVSMTALIISPILETYGWGTFNFSFIIISLLSVANVFKRGLPFYRVPKALLVFLGFYYISHLIACTSIGGILHLGILRILLSILLLYSCFDIMWFTDSYRTIAKICIAFFFIQELSLLITGIRIPGVVSFLPNSLGVDVSLFIAKMKEAERSSSFFSEPAMFVQFLLPLLIVELFAFKNIKWRWCIFVVLTLLLTRSGNALIGLMLIAMVFIYWLFTSQVLSKKKKMWITTSVFLISIIAFPIYLNSEIGESMLERTDTMKLPDTTNAYTSGFLRIWRGYFVYDQYDTIYKIIGNDNPIYIDNAIYNSPVSDFFGEKERYFNNVQTCLLHTGIIGVFIFSFFIKKEFKHSNLCGKTLLLLFIVLSFIAYFYFKAMMLIILVYTSYMSDSTVLLDKRTKVCLHL</sequence>
<dbReference type="RefSeq" id="WP_262432971.1">
    <property type="nucleotide sequence ID" value="NZ_JACRTF010000001.1"/>
</dbReference>
<feature type="transmembrane region" description="Helical" evidence="1">
    <location>
        <begin position="87"/>
        <end position="107"/>
    </location>
</feature>